<proteinExistence type="predicted"/>
<keyword evidence="1" id="KW-1133">Transmembrane helix</keyword>
<protein>
    <submittedName>
        <fullName evidence="2">Positive regulator of sigma E activity</fullName>
    </submittedName>
</protein>
<reference evidence="2 3" key="1">
    <citation type="submission" date="2020-08" db="EMBL/GenBank/DDBJ databases">
        <title>Genomic Encyclopedia of Type Strains, Phase IV (KMG-V): Genome sequencing to study the core and pangenomes of soil and plant-associated prokaryotes.</title>
        <authorList>
            <person name="Whitman W."/>
        </authorList>
    </citation>
    <scope>NUCLEOTIDE SEQUENCE [LARGE SCALE GENOMIC DNA]</scope>
    <source>
        <strain evidence="2 3">M2T3</strain>
    </source>
</reference>
<accession>A0A7X0J2M5</accession>
<comment type="caution">
    <text evidence="2">The sequence shown here is derived from an EMBL/GenBank/DDBJ whole genome shotgun (WGS) entry which is preliminary data.</text>
</comment>
<evidence type="ECO:0000313" key="3">
    <source>
        <dbReference type="Proteomes" id="UP000521017"/>
    </source>
</evidence>
<keyword evidence="1" id="KW-0472">Membrane</keyword>
<feature type="transmembrane region" description="Helical" evidence="1">
    <location>
        <begin position="12"/>
        <end position="33"/>
    </location>
</feature>
<gene>
    <name evidence="2" type="ORF">HDF25_002089</name>
</gene>
<dbReference type="EMBL" id="JACHCC010000005">
    <property type="protein sequence ID" value="MBB6499945.1"/>
    <property type="molecule type" value="Genomic_DNA"/>
</dbReference>
<dbReference type="Proteomes" id="UP000521017">
    <property type="component" value="Unassembled WGS sequence"/>
</dbReference>
<sequence>MTICTVLGNKEVTIIVLVLSFIIAAFAVYFSFFRKRDTSDAGQH</sequence>
<name>A0A7X0J2M5_9SPHI</name>
<keyword evidence="1" id="KW-0812">Transmembrane</keyword>
<evidence type="ECO:0000256" key="1">
    <source>
        <dbReference type="SAM" id="Phobius"/>
    </source>
</evidence>
<dbReference type="AlphaFoldDB" id="A0A7X0J2M5"/>
<organism evidence="2 3">
    <name type="scientific">Pedobacter cryoconitis</name>
    <dbReference type="NCBI Taxonomy" id="188932"/>
    <lineage>
        <taxon>Bacteria</taxon>
        <taxon>Pseudomonadati</taxon>
        <taxon>Bacteroidota</taxon>
        <taxon>Sphingobacteriia</taxon>
        <taxon>Sphingobacteriales</taxon>
        <taxon>Sphingobacteriaceae</taxon>
        <taxon>Pedobacter</taxon>
    </lineage>
</organism>
<evidence type="ECO:0000313" key="2">
    <source>
        <dbReference type="EMBL" id="MBB6499945.1"/>
    </source>
</evidence>